<feature type="domain" description="PhoU" evidence="9">
    <location>
        <begin position="128"/>
        <end position="213"/>
    </location>
</feature>
<evidence type="ECO:0000256" key="6">
    <source>
        <dbReference type="ARBA" id="ARBA00056181"/>
    </source>
</evidence>
<evidence type="ECO:0000256" key="2">
    <source>
        <dbReference type="ARBA" id="ARBA00008107"/>
    </source>
</evidence>
<dbReference type="Proteomes" id="UP000294575">
    <property type="component" value="Unassembled WGS sequence"/>
</dbReference>
<dbReference type="OrthoDB" id="9814256at2"/>
<dbReference type="PANTHER" id="PTHR42930">
    <property type="entry name" value="PHOSPHATE-SPECIFIC TRANSPORT SYSTEM ACCESSORY PROTEIN PHOU"/>
    <property type="match status" value="1"/>
</dbReference>
<dbReference type="FunFam" id="1.20.58.220:FF:000002">
    <property type="entry name" value="Phosphate-specific transport system accessory protein PhoU"/>
    <property type="match status" value="1"/>
</dbReference>
<keyword evidence="8" id="KW-0175">Coiled coil</keyword>
<keyword evidence="5 7" id="KW-0592">Phosphate transport</keyword>
<keyword evidence="3 7" id="KW-0813">Transport</keyword>
<comment type="similarity">
    <text evidence="2 7">Belongs to the PhoU family.</text>
</comment>
<comment type="function">
    <text evidence="6 7">Plays a role in the regulation of phosphate uptake.</text>
</comment>
<dbReference type="InterPro" id="IPR038078">
    <property type="entry name" value="PhoU-like_sf"/>
</dbReference>
<dbReference type="PANTHER" id="PTHR42930:SF3">
    <property type="entry name" value="PHOSPHATE-SPECIFIC TRANSPORT SYSTEM ACCESSORY PROTEIN PHOU"/>
    <property type="match status" value="1"/>
</dbReference>
<evidence type="ECO:0000259" key="9">
    <source>
        <dbReference type="Pfam" id="PF01895"/>
    </source>
</evidence>
<evidence type="ECO:0000256" key="3">
    <source>
        <dbReference type="ARBA" id="ARBA00022448"/>
    </source>
</evidence>
<dbReference type="EMBL" id="SNYK01000018">
    <property type="protein sequence ID" value="TDQ34649.1"/>
    <property type="molecule type" value="Genomic_DNA"/>
</dbReference>
<dbReference type="GO" id="GO:0045936">
    <property type="term" value="P:negative regulation of phosphate metabolic process"/>
    <property type="evidence" value="ECO:0007669"/>
    <property type="project" value="InterPro"/>
</dbReference>
<evidence type="ECO:0000256" key="8">
    <source>
        <dbReference type="SAM" id="Coils"/>
    </source>
</evidence>
<evidence type="ECO:0000256" key="1">
    <source>
        <dbReference type="ARBA" id="ARBA00004496"/>
    </source>
</evidence>
<dbReference type="GO" id="GO:0005737">
    <property type="term" value="C:cytoplasm"/>
    <property type="evidence" value="ECO:0007669"/>
    <property type="project" value="UniProtKB-SubCell"/>
</dbReference>
<evidence type="ECO:0000256" key="4">
    <source>
        <dbReference type="ARBA" id="ARBA00022490"/>
    </source>
</evidence>
<evidence type="ECO:0000313" key="11">
    <source>
        <dbReference type="Proteomes" id="UP000294575"/>
    </source>
</evidence>
<dbReference type="PIRSF" id="PIRSF003107">
    <property type="entry name" value="PhoU"/>
    <property type="match status" value="1"/>
</dbReference>
<organism evidence="10 11">
    <name type="scientific">Thiopseudomonas denitrificans</name>
    <dbReference type="NCBI Taxonomy" id="1501432"/>
    <lineage>
        <taxon>Bacteria</taxon>
        <taxon>Pseudomonadati</taxon>
        <taxon>Pseudomonadota</taxon>
        <taxon>Gammaproteobacteria</taxon>
        <taxon>Pseudomonadales</taxon>
        <taxon>Pseudomonadaceae</taxon>
        <taxon>Thiopseudomonas</taxon>
    </lineage>
</organism>
<name>A0A4R6TQ68_9GAMM</name>
<dbReference type="GO" id="GO:0030643">
    <property type="term" value="P:intracellular phosphate ion homeostasis"/>
    <property type="evidence" value="ECO:0007669"/>
    <property type="project" value="InterPro"/>
</dbReference>
<evidence type="ECO:0000256" key="7">
    <source>
        <dbReference type="PIRNR" id="PIRNR003107"/>
    </source>
</evidence>
<comment type="subcellular location">
    <subcellularLocation>
        <location evidence="1 7">Cytoplasm</location>
    </subcellularLocation>
</comment>
<dbReference type="AlphaFoldDB" id="A0A4R6TQ68"/>
<protein>
    <recommendedName>
        <fullName evidence="7">Phosphate-specific transport system accessory protein PhoU</fullName>
    </recommendedName>
</protein>
<comment type="subunit">
    <text evidence="7">Homodimer.</text>
</comment>
<dbReference type="Pfam" id="PF01895">
    <property type="entry name" value="PhoU"/>
    <property type="match status" value="2"/>
</dbReference>
<sequence>MVFNLGKHSSSQFNQEMEAIRSDLLRMGGLVEQQVSDALESFLQADSALAQQVQQVEQEVDELEKHIDEECARVLALRQPAAIDLRTIIAVSKCVADLERMGDKAAKIAKLGIQLNEEGSLTTGQVEVRHIGERVKTMLHDALDAFARFDAHKAVAVAVADNDVDAEYHSAMRSLVTFMMEDPRSITRVLKLMSVFRALERIGDHSGNLCEQVVYLVSGQDVRHLSPADMQALLEQR</sequence>
<dbReference type="Gene3D" id="1.20.58.220">
    <property type="entry name" value="Phosphate transport system protein phou homolog 2, domain 2"/>
    <property type="match status" value="2"/>
</dbReference>
<feature type="coiled-coil region" evidence="8">
    <location>
        <begin position="46"/>
        <end position="73"/>
    </location>
</feature>
<proteinExistence type="inferred from homology"/>
<accession>A0A4R6TQ68</accession>
<dbReference type="FunFam" id="1.20.58.220:FF:000001">
    <property type="entry name" value="Phosphate-specific transport system accessory protein PhoU"/>
    <property type="match status" value="1"/>
</dbReference>
<comment type="caution">
    <text evidence="10">The sequence shown here is derived from an EMBL/GenBank/DDBJ whole genome shotgun (WGS) entry which is preliminary data.</text>
</comment>
<dbReference type="RefSeq" id="WP_101496124.1">
    <property type="nucleotide sequence ID" value="NZ_LNJZ01000004.1"/>
</dbReference>
<keyword evidence="4 7" id="KW-0963">Cytoplasm</keyword>
<dbReference type="InterPro" id="IPR026022">
    <property type="entry name" value="PhoU_dom"/>
</dbReference>
<dbReference type="SUPFAM" id="SSF109755">
    <property type="entry name" value="PhoU-like"/>
    <property type="match status" value="1"/>
</dbReference>
<dbReference type="NCBIfam" id="TIGR02135">
    <property type="entry name" value="phoU_full"/>
    <property type="match status" value="1"/>
</dbReference>
<dbReference type="InterPro" id="IPR028366">
    <property type="entry name" value="PhoU"/>
</dbReference>
<keyword evidence="11" id="KW-1185">Reference proteome</keyword>
<feature type="domain" description="PhoU" evidence="9">
    <location>
        <begin position="24"/>
        <end position="110"/>
    </location>
</feature>
<gene>
    <name evidence="10" type="ORF">DFQ45_1189</name>
</gene>
<dbReference type="GO" id="GO:0006817">
    <property type="term" value="P:phosphate ion transport"/>
    <property type="evidence" value="ECO:0007669"/>
    <property type="project" value="UniProtKB-KW"/>
</dbReference>
<evidence type="ECO:0000313" key="10">
    <source>
        <dbReference type="EMBL" id="TDQ34649.1"/>
    </source>
</evidence>
<evidence type="ECO:0000256" key="5">
    <source>
        <dbReference type="ARBA" id="ARBA00022592"/>
    </source>
</evidence>
<reference evidence="10 11" key="1">
    <citation type="submission" date="2019-03" db="EMBL/GenBank/DDBJ databases">
        <title>Genomic Encyclopedia of Type Strains, Phase IV (KMG-IV): sequencing the most valuable type-strain genomes for metagenomic binning, comparative biology and taxonomic classification.</title>
        <authorList>
            <person name="Goeker M."/>
        </authorList>
    </citation>
    <scope>NUCLEOTIDE SEQUENCE [LARGE SCALE GENOMIC DNA]</scope>
    <source>
        <strain evidence="10 11">DSM 28679</strain>
    </source>
</reference>